<feature type="domain" description="DNA methylase N-4/N-6" evidence="4">
    <location>
        <begin position="1"/>
        <end position="270"/>
    </location>
</feature>
<sequence>MNERLRLARQLLKDDGVIFVSIDDAEQAYLKVLMDKIFGEENFVWNFVWQKKNAGSADDAKYIKILNEYVLMYSKNINLLETNSQDLDTDDKSYNNEDEHILTRGKYKLKQLDFSSLTWSKGLDYIIEHNGQTYYPGKSKENWQKRQNGEHAEKDWRWRWSKEKVQWGIQNHYLVFQNDKVYSKQYQFVDNEGNLIHRSSKFSNLILDAHGSNGTKEQKDIFNTKTFDHPKPTLLIKYIINLIKNKNSRILDFFAGSGTTGHAVLDLNKEDGGNRTFTLVTNNENNIAQNITYERLYRINQGKGTENQAFPWLKNNEPYLNNLNVYKMNYYNVDLFNNQKNIDQLIQLLTELLIDFGLNKEQIQNLKEIDLLTDLSSLKPLIKDEDGTN</sequence>
<evidence type="ECO:0000313" key="5">
    <source>
        <dbReference type="EMBL" id="BBU47455.1"/>
    </source>
</evidence>
<dbReference type="GO" id="GO:0008170">
    <property type="term" value="F:N-methyltransferase activity"/>
    <property type="evidence" value="ECO:0007669"/>
    <property type="project" value="InterPro"/>
</dbReference>
<dbReference type="SUPFAM" id="SSF53335">
    <property type="entry name" value="S-adenosyl-L-methionine-dependent methyltransferases"/>
    <property type="match status" value="1"/>
</dbReference>
<keyword evidence="3" id="KW-0949">S-adenosyl-L-methionine</keyword>
<keyword evidence="1" id="KW-0489">Methyltransferase</keyword>
<dbReference type="EMBL" id="AP022325">
    <property type="protein sequence ID" value="BBU47455.1"/>
    <property type="molecule type" value="Genomic_DNA"/>
</dbReference>
<keyword evidence="2" id="KW-0808">Transferase</keyword>
<dbReference type="GO" id="GO:0003677">
    <property type="term" value="F:DNA binding"/>
    <property type="evidence" value="ECO:0007669"/>
    <property type="project" value="InterPro"/>
</dbReference>
<dbReference type="PRINTS" id="PR00506">
    <property type="entry name" value="D21N6MTFRASE"/>
</dbReference>
<dbReference type="InterPro" id="IPR002941">
    <property type="entry name" value="DNA_methylase_N4/N6"/>
</dbReference>
<dbReference type="EMBL" id="AP022325">
    <property type="protein sequence ID" value="BBU47647.1"/>
    <property type="molecule type" value="Genomic_DNA"/>
</dbReference>
<accession>A0A809RRA4</accession>
<reference evidence="5 7" key="1">
    <citation type="submission" date="2020-01" db="EMBL/GenBank/DDBJ databases">
        <title>Complete genome sequence of Mycoplasma felis strain Myco-2.</title>
        <authorList>
            <person name="Kinoshita Y."/>
            <person name="Niwa H."/>
            <person name="Uchida-Fujii E."/>
            <person name="Nukada T."/>
        </authorList>
    </citation>
    <scope>NUCLEOTIDE SEQUENCE [LARGE SCALE GENOMIC DNA]</scope>
    <source>
        <strain evidence="5 7">Myco-2</strain>
    </source>
</reference>
<gene>
    <name evidence="5" type="ORF">JPM2_1480</name>
    <name evidence="6" type="ORF">JPM2_3400</name>
</gene>
<evidence type="ECO:0000313" key="6">
    <source>
        <dbReference type="EMBL" id="BBU47647.1"/>
    </source>
</evidence>
<dbReference type="Proteomes" id="UP000464317">
    <property type="component" value="Chromosome"/>
</dbReference>
<dbReference type="Gene3D" id="3.40.50.150">
    <property type="entry name" value="Vaccinia Virus protein VP39"/>
    <property type="match status" value="1"/>
</dbReference>
<evidence type="ECO:0000256" key="3">
    <source>
        <dbReference type="ARBA" id="ARBA00022691"/>
    </source>
</evidence>
<evidence type="ECO:0000313" key="7">
    <source>
        <dbReference type="Proteomes" id="UP000464317"/>
    </source>
</evidence>
<dbReference type="Pfam" id="PF01555">
    <property type="entry name" value="N6_N4_Mtase"/>
    <property type="match status" value="1"/>
</dbReference>
<keyword evidence="7" id="KW-1185">Reference proteome</keyword>
<dbReference type="KEGG" id="mfel:JPM2_3400"/>
<evidence type="ECO:0000259" key="4">
    <source>
        <dbReference type="Pfam" id="PF01555"/>
    </source>
</evidence>
<evidence type="ECO:0000256" key="1">
    <source>
        <dbReference type="ARBA" id="ARBA00022603"/>
    </source>
</evidence>
<dbReference type="AlphaFoldDB" id="A0A809RRA4"/>
<protein>
    <recommendedName>
        <fullName evidence="4">DNA methylase N-4/N-6 domain-containing protein</fullName>
    </recommendedName>
</protein>
<dbReference type="InterPro" id="IPR002295">
    <property type="entry name" value="N4/N6-MTase_EcoPI_Mod-like"/>
</dbReference>
<organism evidence="5 7">
    <name type="scientific">Mycoplasmopsis felis</name>
    <dbReference type="NCBI Taxonomy" id="33923"/>
    <lineage>
        <taxon>Bacteria</taxon>
        <taxon>Bacillati</taxon>
        <taxon>Mycoplasmatota</taxon>
        <taxon>Mycoplasmoidales</taxon>
        <taxon>Metamycoplasmataceae</taxon>
        <taxon>Mycoplasmopsis</taxon>
    </lineage>
</organism>
<dbReference type="InterPro" id="IPR029063">
    <property type="entry name" value="SAM-dependent_MTases_sf"/>
</dbReference>
<dbReference type="GO" id="GO:0032259">
    <property type="term" value="P:methylation"/>
    <property type="evidence" value="ECO:0007669"/>
    <property type="project" value="UniProtKB-KW"/>
</dbReference>
<dbReference type="REBASE" id="368871">
    <property type="entry name" value="M.MfeM2ORF1480BP"/>
</dbReference>
<proteinExistence type="predicted"/>
<dbReference type="REBASE" id="368862">
    <property type="entry name" value="M.MfeM2ORF3400P"/>
</dbReference>
<evidence type="ECO:0000256" key="2">
    <source>
        <dbReference type="ARBA" id="ARBA00022679"/>
    </source>
</evidence>
<dbReference type="KEGG" id="mfel:JPM2_1480"/>
<name>A0A809RRA4_9BACT</name>